<dbReference type="GO" id="GO:0042908">
    <property type="term" value="P:xenobiotic transport"/>
    <property type="evidence" value="ECO:0007669"/>
    <property type="project" value="UniProtKB-ARBA"/>
</dbReference>
<dbReference type="CDD" id="cd17323">
    <property type="entry name" value="MFS_Tpo1_MDR_like"/>
    <property type="match status" value="1"/>
</dbReference>
<name>A0A4Z1J1W3_9HELO</name>
<keyword evidence="9" id="KW-1185">Reference proteome</keyword>
<dbReference type="InterPro" id="IPR005829">
    <property type="entry name" value="Sugar_transporter_CS"/>
</dbReference>
<gene>
    <name evidence="8" type="ORF">BOTNAR_0037g00160</name>
</gene>
<evidence type="ECO:0000256" key="3">
    <source>
        <dbReference type="ARBA" id="ARBA00022989"/>
    </source>
</evidence>
<dbReference type="InterPro" id="IPR049326">
    <property type="entry name" value="Rhodopsin_dom_fungi"/>
</dbReference>
<dbReference type="PANTHER" id="PTHR23502">
    <property type="entry name" value="MAJOR FACILITATOR SUPERFAMILY"/>
    <property type="match status" value="1"/>
</dbReference>
<accession>A0A4Z1J1W3</accession>
<dbReference type="STRING" id="278944.A0A4Z1J1W3"/>
<feature type="transmembrane region" description="Helical" evidence="6">
    <location>
        <begin position="475"/>
        <end position="494"/>
    </location>
</feature>
<feature type="transmembrane region" description="Helical" evidence="6">
    <location>
        <begin position="654"/>
        <end position="677"/>
    </location>
</feature>
<evidence type="ECO:0000256" key="5">
    <source>
        <dbReference type="SAM" id="MobiDB-lite"/>
    </source>
</evidence>
<sequence length="824" mass="90134">MAHDQDPGYVLAAGATFLVLCIVFVFLRILTRYLQKTRLGLDDWLTIPALVSSPLIQLLSFLFAVPKIVVGVNQDSGVEKKVLAYPTPPPTDFEHPNDEQSFSFTTVEKSDLALAISDFLTDVMILGLPIPMVLRLQMSTGRKVAVLAVFGLGSIALVASIVRLALFVNITGIASGKIKDPNADNDLLTTRSLFWSMLESGLALVACCLPSLNSLAGLPAFRSMIDSLRSIASLHSSSEHYKISQGNDNSQIKAEDPSSASRKALVPESADFAEIETYAMGDVPKIHHGESAGEDVIWVDKVVEQRNHIVNSKYKFLLAQFYIMKEEKEKVHYLNDAKVGTTTAIVPEVSAPEATLLSSIVEVTVDYEGPHDASNPRNWSKAYKWSLMLIISALSMTTNLTVLICAPAIPQILEEFHSDSVLNATLILTIWNLGASIGCLFMGPLSEMYGRRPVYNLANLLFLLCIIAETQSKNVAMVIVFRCLGGVSTATTALNPTIVGDMFDIEERGGAQSLLSLMPLIGPAIGPIFGGYIAQTEGWRWTFGLAGITSGTLSILFFLIYRESYDATILRRKAANMRKEFNDPSIHCRYDQQGSKISSIVNALVRPIKILVAPIFALLIFSMCLLSAYVYLLASTITKVFQTNYGFSEGEAGLTFLGLAIGMALGAILCSAVLDWYTKKMKVLHGGDIKPEWRLPPMTLGFVIAPIGLITYGWTAYFHIHYIVPIFGTALCGFATYTTVVPTTVYLVDISGIYRGSAMSAMTMSRNIMSTILPLAGPPLYRSLGLGWGNSVLAFIALSFAPLPFILLRYGERIRSKSRLEDWM</sequence>
<organism evidence="8 9">
    <name type="scientific">Botryotinia narcissicola</name>
    <dbReference type="NCBI Taxonomy" id="278944"/>
    <lineage>
        <taxon>Eukaryota</taxon>
        <taxon>Fungi</taxon>
        <taxon>Dikarya</taxon>
        <taxon>Ascomycota</taxon>
        <taxon>Pezizomycotina</taxon>
        <taxon>Leotiomycetes</taxon>
        <taxon>Helotiales</taxon>
        <taxon>Sclerotiniaceae</taxon>
        <taxon>Botryotinia</taxon>
    </lineage>
</organism>
<feature type="transmembrane region" description="Helical" evidence="6">
    <location>
        <begin position="610"/>
        <end position="634"/>
    </location>
</feature>
<dbReference type="InterPro" id="IPR020846">
    <property type="entry name" value="MFS_dom"/>
</dbReference>
<keyword evidence="2 6" id="KW-0812">Transmembrane</keyword>
<evidence type="ECO:0000256" key="4">
    <source>
        <dbReference type="ARBA" id="ARBA00023136"/>
    </source>
</evidence>
<dbReference type="GO" id="GO:0022857">
    <property type="term" value="F:transmembrane transporter activity"/>
    <property type="evidence" value="ECO:0007669"/>
    <property type="project" value="InterPro"/>
</dbReference>
<feature type="transmembrane region" description="Helical" evidence="6">
    <location>
        <begin position="43"/>
        <end position="65"/>
    </location>
</feature>
<feature type="transmembrane region" description="Helical" evidence="6">
    <location>
        <begin position="387"/>
        <end position="409"/>
    </location>
</feature>
<protein>
    <recommendedName>
        <fullName evidence="7">Major facilitator superfamily (MFS) profile domain-containing protein</fullName>
    </recommendedName>
</protein>
<feature type="transmembrane region" description="Helical" evidence="6">
    <location>
        <begin position="12"/>
        <end position="31"/>
    </location>
</feature>
<dbReference type="AlphaFoldDB" id="A0A4Z1J1W3"/>
<dbReference type="SUPFAM" id="SSF103473">
    <property type="entry name" value="MFS general substrate transporter"/>
    <property type="match status" value="1"/>
</dbReference>
<evidence type="ECO:0000256" key="2">
    <source>
        <dbReference type="ARBA" id="ARBA00022692"/>
    </source>
</evidence>
<dbReference type="Pfam" id="PF20684">
    <property type="entry name" value="Fung_rhodopsin"/>
    <property type="match status" value="1"/>
</dbReference>
<proteinExistence type="predicted"/>
<dbReference type="Proteomes" id="UP000297452">
    <property type="component" value="Unassembled WGS sequence"/>
</dbReference>
<feature type="domain" description="Major facilitator superfamily (MFS) profile" evidence="7">
    <location>
        <begin position="385"/>
        <end position="814"/>
    </location>
</feature>
<feature type="transmembrane region" description="Helical" evidence="6">
    <location>
        <begin position="421"/>
        <end position="441"/>
    </location>
</feature>
<dbReference type="EMBL" id="PQXJ01000037">
    <property type="protein sequence ID" value="TGO67679.1"/>
    <property type="molecule type" value="Genomic_DNA"/>
</dbReference>
<dbReference type="InterPro" id="IPR011701">
    <property type="entry name" value="MFS"/>
</dbReference>
<feature type="transmembrane region" description="Helical" evidence="6">
    <location>
        <begin position="146"/>
        <end position="173"/>
    </location>
</feature>
<keyword evidence="3 6" id="KW-1133">Transmembrane helix</keyword>
<dbReference type="OrthoDB" id="5296287at2759"/>
<evidence type="ECO:0000256" key="6">
    <source>
        <dbReference type="SAM" id="Phobius"/>
    </source>
</evidence>
<dbReference type="PROSITE" id="PS00216">
    <property type="entry name" value="SUGAR_TRANSPORT_1"/>
    <property type="match status" value="1"/>
</dbReference>
<comment type="subcellular location">
    <subcellularLocation>
        <location evidence="1">Membrane</location>
        <topology evidence="1">Multi-pass membrane protein</topology>
    </subcellularLocation>
</comment>
<evidence type="ECO:0000259" key="7">
    <source>
        <dbReference type="PROSITE" id="PS50850"/>
    </source>
</evidence>
<evidence type="ECO:0000256" key="1">
    <source>
        <dbReference type="ARBA" id="ARBA00004141"/>
    </source>
</evidence>
<evidence type="ECO:0000313" key="8">
    <source>
        <dbReference type="EMBL" id="TGO67679.1"/>
    </source>
</evidence>
<dbReference type="Pfam" id="PF07690">
    <property type="entry name" value="MFS_1"/>
    <property type="match status" value="1"/>
</dbReference>
<feature type="transmembrane region" description="Helical" evidence="6">
    <location>
        <begin position="514"/>
        <end position="535"/>
    </location>
</feature>
<reference evidence="8 9" key="1">
    <citation type="submission" date="2017-12" db="EMBL/GenBank/DDBJ databases">
        <title>Comparative genomics of Botrytis spp.</title>
        <authorList>
            <person name="Valero-Jimenez C.A."/>
            <person name="Tapia P."/>
            <person name="Veloso J."/>
            <person name="Silva-Moreno E."/>
            <person name="Staats M."/>
            <person name="Valdes J.H."/>
            <person name="Van Kan J.A.L."/>
        </authorList>
    </citation>
    <scope>NUCLEOTIDE SEQUENCE [LARGE SCALE GENOMIC DNA]</scope>
    <source>
        <strain evidence="8 9">MUCL2120</strain>
    </source>
</reference>
<comment type="caution">
    <text evidence="8">The sequence shown here is derived from an EMBL/GenBank/DDBJ whole genome shotgun (WGS) entry which is preliminary data.</text>
</comment>
<evidence type="ECO:0000313" key="9">
    <source>
        <dbReference type="Proteomes" id="UP000297452"/>
    </source>
</evidence>
<dbReference type="PROSITE" id="PS50850">
    <property type="entry name" value="MFS"/>
    <property type="match status" value="1"/>
</dbReference>
<keyword evidence="4 6" id="KW-0472">Membrane</keyword>
<feature type="transmembrane region" description="Helical" evidence="6">
    <location>
        <begin position="541"/>
        <end position="561"/>
    </location>
</feature>
<dbReference type="Gene3D" id="1.20.1250.20">
    <property type="entry name" value="MFS general substrate transporter like domains"/>
    <property type="match status" value="1"/>
</dbReference>
<dbReference type="InterPro" id="IPR036259">
    <property type="entry name" value="MFS_trans_sf"/>
</dbReference>
<dbReference type="PANTHER" id="PTHR23502:SF163">
    <property type="entry name" value="MAJOR FACILITATOR SUPERFAMILY (MFS) PROFILE DOMAIN-CONTAINING PROTEIN"/>
    <property type="match status" value="1"/>
</dbReference>
<feature type="transmembrane region" description="Helical" evidence="6">
    <location>
        <begin position="193"/>
        <end position="221"/>
    </location>
</feature>
<feature type="transmembrane region" description="Helical" evidence="6">
    <location>
        <begin position="726"/>
        <end position="748"/>
    </location>
</feature>
<feature type="transmembrane region" description="Helical" evidence="6">
    <location>
        <begin position="792"/>
        <end position="810"/>
    </location>
</feature>
<feature type="region of interest" description="Disordered" evidence="5">
    <location>
        <begin position="242"/>
        <end position="261"/>
    </location>
</feature>
<feature type="transmembrane region" description="Helical" evidence="6">
    <location>
        <begin position="698"/>
        <end position="720"/>
    </location>
</feature>
<dbReference type="GO" id="GO:0140115">
    <property type="term" value="P:export across plasma membrane"/>
    <property type="evidence" value="ECO:0007669"/>
    <property type="project" value="UniProtKB-ARBA"/>
</dbReference>
<dbReference type="GO" id="GO:0016020">
    <property type="term" value="C:membrane"/>
    <property type="evidence" value="ECO:0007669"/>
    <property type="project" value="UniProtKB-SubCell"/>
</dbReference>